<protein>
    <submittedName>
        <fullName evidence="2">Uncharacterized protein</fullName>
    </submittedName>
</protein>
<proteinExistence type="predicted"/>
<gene>
    <name evidence="2" type="ORF">PHAMO_270257</name>
</gene>
<evidence type="ECO:0000313" key="2">
    <source>
        <dbReference type="EMBL" id="CCG41416.1"/>
    </source>
</evidence>
<feature type="region of interest" description="Disordered" evidence="1">
    <location>
        <begin position="1"/>
        <end position="47"/>
    </location>
</feature>
<comment type="caution">
    <text evidence="2">The sequence shown here is derived from an EMBL/GenBank/DDBJ whole genome shotgun (WGS) entry which is preliminary data.</text>
</comment>
<feature type="compositionally biased region" description="Polar residues" evidence="1">
    <location>
        <begin position="31"/>
        <end position="41"/>
    </location>
</feature>
<organism evidence="2 3">
    <name type="scientific">Magnetospirillum molischianum DSM 120</name>
    <dbReference type="NCBI Taxonomy" id="1150626"/>
    <lineage>
        <taxon>Bacteria</taxon>
        <taxon>Pseudomonadati</taxon>
        <taxon>Pseudomonadota</taxon>
        <taxon>Alphaproteobacteria</taxon>
        <taxon>Rhodospirillales</taxon>
        <taxon>Rhodospirillaceae</taxon>
        <taxon>Magnetospirillum</taxon>
    </lineage>
</organism>
<reference evidence="2 3" key="1">
    <citation type="journal article" date="2012" name="J. Bacteriol.">
        <title>Draft Genome Sequence of the Purple Photosynthetic Bacterium Phaeospirillum molischianum DSM120, a Particularly Versatile Bacterium.</title>
        <authorList>
            <person name="Duquesne K."/>
            <person name="Prima V."/>
            <person name="Ji B."/>
            <person name="Rouy Z."/>
            <person name="Medigue C."/>
            <person name="Talla E."/>
            <person name="Sturgis J.N."/>
        </authorList>
    </citation>
    <scope>NUCLEOTIDE SEQUENCE [LARGE SCALE GENOMIC DNA]</scope>
    <source>
        <strain evidence="3">DSM120</strain>
    </source>
</reference>
<dbReference type="Proteomes" id="UP000004169">
    <property type="component" value="Unassembled WGS sequence"/>
</dbReference>
<evidence type="ECO:0000313" key="3">
    <source>
        <dbReference type="Proteomes" id="UP000004169"/>
    </source>
</evidence>
<dbReference type="EMBL" id="CAHP01000020">
    <property type="protein sequence ID" value="CCG41416.1"/>
    <property type="molecule type" value="Genomic_DNA"/>
</dbReference>
<keyword evidence="3" id="KW-1185">Reference proteome</keyword>
<accession>H8FSS8</accession>
<dbReference type="AlphaFoldDB" id="H8FSS8"/>
<dbReference type="STRING" id="1150626.PHAMO_270257"/>
<evidence type="ECO:0000256" key="1">
    <source>
        <dbReference type="SAM" id="MobiDB-lite"/>
    </source>
</evidence>
<name>H8FSS8_MAGML</name>
<sequence length="86" mass="8859">MTSPLRNAAPYGSTAHRLGDSAGRSPGLRVNAQSAQPSQFPSGYDGRGLAAHSCGDSLGLGSHANRTVFPLASPARTEEPACELHD</sequence>